<dbReference type="EMBL" id="LNIX01000034">
    <property type="protein sequence ID" value="OXA40218.1"/>
    <property type="molecule type" value="Genomic_DNA"/>
</dbReference>
<evidence type="ECO:0000313" key="2">
    <source>
        <dbReference type="EMBL" id="OXA40218.1"/>
    </source>
</evidence>
<feature type="chain" id="PRO_5012736812" evidence="1">
    <location>
        <begin position="20"/>
        <end position="168"/>
    </location>
</feature>
<dbReference type="GO" id="GO:0016301">
    <property type="term" value="F:kinase activity"/>
    <property type="evidence" value="ECO:0007669"/>
    <property type="project" value="UniProtKB-KW"/>
</dbReference>
<feature type="signal peptide" evidence="1">
    <location>
        <begin position="1"/>
        <end position="19"/>
    </location>
</feature>
<reference evidence="2 3" key="1">
    <citation type="submission" date="2015-12" db="EMBL/GenBank/DDBJ databases">
        <title>The genome of Folsomia candida.</title>
        <authorList>
            <person name="Faddeeva A."/>
            <person name="Derks M.F."/>
            <person name="Anvar Y."/>
            <person name="Smit S."/>
            <person name="Van Straalen N."/>
            <person name="Roelofs D."/>
        </authorList>
    </citation>
    <scope>NUCLEOTIDE SEQUENCE [LARGE SCALE GENOMIC DNA]</scope>
    <source>
        <strain evidence="2 3">VU population</strain>
        <tissue evidence="2">Whole body</tissue>
    </source>
</reference>
<evidence type="ECO:0000313" key="3">
    <source>
        <dbReference type="Proteomes" id="UP000198287"/>
    </source>
</evidence>
<name>A0A226D5T1_FOLCA</name>
<accession>A0A226D5T1</accession>
<dbReference type="Proteomes" id="UP000198287">
    <property type="component" value="Unassembled WGS sequence"/>
</dbReference>
<gene>
    <name evidence="2" type="ORF">Fcan01_24873</name>
</gene>
<proteinExistence type="predicted"/>
<dbReference type="AlphaFoldDB" id="A0A226D5T1"/>
<protein>
    <submittedName>
        <fullName evidence="2">Acetylglutamate kinase</fullName>
    </submittedName>
</protein>
<keyword evidence="3" id="KW-1185">Reference proteome</keyword>
<organism evidence="2 3">
    <name type="scientific">Folsomia candida</name>
    <name type="common">Springtail</name>
    <dbReference type="NCBI Taxonomy" id="158441"/>
    <lineage>
        <taxon>Eukaryota</taxon>
        <taxon>Metazoa</taxon>
        <taxon>Ecdysozoa</taxon>
        <taxon>Arthropoda</taxon>
        <taxon>Hexapoda</taxon>
        <taxon>Collembola</taxon>
        <taxon>Entomobryomorpha</taxon>
        <taxon>Isotomoidea</taxon>
        <taxon>Isotomidae</taxon>
        <taxon>Proisotominae</taxon>
        <taxon>Folsomia</taxon>
    </lineage>
</organism>
<comment type="caution">
    <text evidence="2">The sequence shown here is derived from an EMBL/GenBank/DDBJ whole genome shotgun (WGS) entry which is preliminary data.</text>
</comment>
<keyword evidence="2" id="KW-0808">Transferase</keyword>
<sequence>MLKLIASLIYILGILQAHGSTTADPKEGESTRESRVRIRVGEDNGFSYEVNGYTPSPYRISTSGEYYNNADTSAGGVRLFLSVEDDISFTDISADRDVLYVYLETRRGYAGHPNYSQFYFDITCPYPAEPRDLYVIQINSTSVLVVGPSRSTAGQRRALKSGSFLVKE</sequence>
<keyword evidence="2" id="KW-0418">Kinase</keyword>
<evidence type="ECO:0000256" key="1">
    <source>
        <dbReference type="SAM" id="SignalP"/>
    </source>
</evidence>
<keyword evidence="1" id="KW-0732">Signal</keyword>